<evidence type="ECO:0000313" key="2">
    <source>
        <dbReference type="EMBL" id="QEY74086.1"/>
    </source>
</evidence>
<sequence>MPTPAKKFRSKWTRIAVEGATTDGRKIERTWIEQMAAQYSPNTYGARINCEHIKWAWPGGEFGAYGDVVALKAEEVEINGDKKLALLAQLEPNDALMALNKAGQKIYTSIEVQPEFADTGKAYLVGLAITDTPASLGTEALSFSAQHGTLASRKKAKDNLFTAAEEVVIEFEEVTEPENKALGLFNRVMEVLGKSKDKSVKDDAQFSELSQAVEALANHAMEQGEAFAAERTALSTLKTAHEKLAGEFADLVKRLGETEDHSQHQRPPVNGGDGKVLTKF</sequence>
<dbReference type="AlphaFoldDB" id="A0A9X7N2Z9"/>
<gene>
    <name evidence="2" type="ORF">F1C79_22130</name>
</gene>
<dbReference type="KEGG" id="pden:F1C79_22130"/>
<proteinExistence type="predicted"/>
<organism evidence="2 3">
    <name type="scientific">Pseudomonas denitrificans</name>
    <dbReference type="NCBI Taxonomy" id="43306"/>
    <lineage>
        <taxon>Bacteria</taxon>
        <taxon>Pseudomonadati</taxon>
        <taxon>Pseudomonadota</taxon>
        <taxon>Gammaproteobacteria</taxon>
        <taxon>Pseudomonadales</taxon>
        <taxon>Pseudomonadaceae</taxon>
        <taxon>Halopseudomonas</taxon>
    </lineage>
</organism>
<dbReference type="EMBL" id="CP043626">
    <property type="protein sequence ID" value="QEY74086.1"/>
    <property type="molecule type" value="Genomic_DNA"/>
</dbReference>
<dbReference type="OrthoDB" id="5625143at2"/>
<dbReference type="Proteomes" id="UP000326659">
    <property type="component" value="Chromosome"/>
</dbReference>
<keyword evidence="3" id="KW-1185">Reference proteome</keyword>
<name>A0A9X7N2Z9_PSEDE</name>
<evidence type="ECO:0000313" key="3">
    <source>
        <dbReference type="Proteomes" id="UP000326659"/>
    </source>
</evidence>
<dbReference type="Pfam" id="PF05929">
    <property type="entry name" value="Phage_GPO"/>
    <property type="match status" value="1"/>
</dbReference>
<dbReference type="RefSeq" id="WP_151188600.1">
    <property type="nucleotide sequence ID" value="NZ_CP043626.1"/>
</dbReference>
<evidence type="ECO:0000256" key="1">
    <source>
        <dbReference type="SAM" id="MobiDB-lite"/>
    </source>
</evidence>
<accession>A0A9X7N2Z9</accession>
<feature type="region of interest" description="Disordered" evidence="1">
    <location>
        <begin position="256"/>
        <end position="280"/>
    </location>
</feature>
<reference evidence="2 3" key="1">
    <citation type="submission" date="2019-09" db="EMBL/GenBank/DDBJ databases">
        <title>Prosopis cineraria nodule microbiome.</title>
        <authorList>
            <person name="Chaluvadi S.R."/>
            <person name="Ali R."/>
            <person name="Wang X."/>
        </authorList>
    </citation>
    <scope>NUCLEOTIDE SEQUENCE [LARGE SCALE GENOMIC DNA]</scope>
    <source>
        <strain evidence="2 3">BG1</strain>
    </source>
</reference>
<dbReference type="InterPro" id="IPR009228">
    <property type="entry name" value="Capsid_scaffold_GpO"/>
</dbReference>
<protein>
    <submittedName>
        <fullName evidence="2">GPO family capsid scaffolding protein</fullName>
    </submittedName>
</protein>